<dbReference type="SMART" id="SM00440">
    <property type="entry name" value="ZnF_C2C2"/>
    <property type="match status" value="1"/>
</dbReference>
<organism evidence="6">
    <name type="scientific">Pithovirus LCPAC404</name>
    <dbReference type="NCBI Taxonomy" id="2506597"/>
    <lineage>
        <taxon>Viruses</taxon>
        <taxon>Pithoviruses</taxon>
    </lineage>
</organism>
<dbReference type="SUPFAM" id="SSF57783">
    <property type="entry name" value="Zinc beta-ribbon"/>
    <property type="match status" value="1"/>
</dbReference>
<dbReference type="Pfam" id="PF01096">
    <property type="entry name" value="Zn_ribbon_TFIIS"/>
    <property type="match status" value="1"/>
</dbReference>
<name>A0A481ZE97_9VIRU</name>
<dbReference type="PROSITE" id="PS51133">
    <property type="entry name" value="ZF_TFIIS_2"/>
    <property type="match status" value="1"/>
</dbReference>
<dbReference type="Gene3D" id="2.20.25.10">
    <property type="match status" value="1"/>
</dbReference>
<evidence type="ECO:0000313" key="6">
    <source>
        <dbReference type="EMBL" id="QBK93339.1"/>
    </source>
</evidence>
<dbReference type="GO" id="GO:0008270">
    <property type="term" value="F:zinc ion binding"/>
    <property type="evidence" value="ECO:0007669"/>
    <property type="project" value="UniProtKB-KW"/>
</dbReference>
<sequence length="143" mass="16340">MDKANAIDSLQSITPKLSEEKQFENLFDRNNELMKKEWLYEISNLIGNLGVNRTLNYLKNHIDENLTDLFQHSELMNKYVIAASKEKLDFLVKDVTTEGIYRCRKKGCGSLKTIASQKQTRSADEPSTIKVTCTICESVFKLG</sequence>
<dbReference type="EMBL" id="MK500594">
    <property type="protein sequence ID" value="QBK93339.1"/>
    <property type="molecule type" value="Genomic_DNA"/>
</dbReference>
<reference evidence="6" key="1">
    <citation type="journal article" date="2019" name="MBio">
        <title>Virus Genomes from Deep Sea Sediments Expand the Ocean Megavirome and Support Independent Origins of Viral Gigantism.</title>
        <authorList>
            <person name="Backstrom D."/>
            <person name="Yutin N."/>
            <person name="Jorgensen S.L."/>
            <person name="Dharamshi J."/>
            <person name="Homa F."/>
            <person name="Zaremba-Niedwiedzka K."/>
            <person name="Spang A."/>
            <person name="Wolf Y.I."/>
            <person name="Koonin E.V."/>
            <person name="Ettema T.J."/>
        </authorList>
    </citation>
    <scope>NUCLEOTIDE SEQUENCE</scope>
</reference>
<evidence type="ECO:0000256" key="3">
    <source>
        <dbReference type="ARBA" id="ARBA00022833"/>
    </source>
</evidence>
<evidence type="ECO:0000256" key="4">
    <source>
        <dbReference type="PROSITE-ProRule" id="PRU00472"/>
    </source>
</evidence>
<keyword evidence="1" id="KW-0479">Metal-binding</keyword>
<dbReference type="InterPro" id="IPR001222">
    <property type="entry name" value="Znf_TFIIS"/>
</dbReference>
<evidence type="ECO:0000256" key="1">
    <source>
        <dbReference type="ARBA" id="ARBA00022723"/>
    </source>
</evidence>
<dbReference type="GO" id="GO:0003676">
    <property type="term" value="F:nucleic acid binding"/>
    <property type="evidence" value="ECO:0007669"/>
    <property type="project" value="InterPro"/>
</dbReference>
<feature type="domain" description="TFIIS-type" evidence="5">
    <location>
        <begin position="99"/>
        <end position="141"/>
    </location>
</feature>
<evidence type="ECO:0000256" key="2">
    <source>
        <dbReference type="ARBA" id="ARBA00022771"/>
    </source>
</evidence>
<accession>A0A481ZE97</accession>
<gene>
    <name evidence="6" type="ORF">LCPAC404_00430</name>
</gene>
<keyword evidence="2 4" id="KW-0863">Zinc-finger</keyword>
<proteinExistence type="predicted"/>
<keyword evidence="3" id="KW-0862">Zinc</keyword>
<protein>
    <submittedName>
        <fullName evidence="6">Transcription factor S-II</fullName>
    </submittedName>
</protein>
<dbReference type="GO" id="GO:0006351">
    <property type="term" value="P:DNA-templated transcription"/>
    <property type="evidence" value="ECO:0007669"/>
    <property type="project" value="InterPro"/>
</dbReference>
<evidence type="ECO:0000259" key="5">
    <source>
        <dbReference type="PROSITE" id="PS51133"/>
    </source>
</evidence>